<proteinExistence type="predicted"/>
<protein>
    <recommendedName>
        <fullName evidence="2">NAD(P)-binding domain-containing protein</fullName>
    </recommendedName>
</protein>
<dbReference type="Gene3D" id="3.90.25.10">
    <property type="entry name" value="UDP-galactose 4-epimerase, domain 1"/>
    <property type="match status" value="1"/>
</dbReference>
<organism evidence="1">
    <name type="scientific">marine sediment metagenome</name>
    <dbReference type="NCBI Taxonomy" id="412755"/>
    <lineage>
        <taxon>unclassified sequences</taxon>
        <taxon>metagenomes</taxon>
        <taxon>ecological metagenomes</taxon>
    </lineage>
</organism>
<sequence>RHTQADITLAKNLLDWQPKVPFEQGIKKTREWFTRLNSYKANLTG</sequence>
<comment type="caution">
    <text evidence="1">The sequence shown here is derived from an EMBL/GenBank/DDBJ whole genome shotgun (WGS) entry which is preliminary data.</text>
</comment>
<evidence type="ECO:0008006" key="2">
    <source>
        <dbReference type="Google" id="ProtNLM"/>
    </source>
</evidence>
<dbReference type="InterPro" id="IPR036291">
    <property type="entry name" value="NAD(P)-bd_dom_sf"/>
</dbReference>
<dbReference type="EMBL" id="BARV01005024">
    <property type="protein sequence ID" value="GAI10193.1"/>
    <property type="molecule type" value="Genomic_DNA"/>
</dbReference>
<reference evidence="1" key="1">
    <citation type="journal article" date="2014" name="Front. Microbiol.">
        <title>High frequency of phylogenetically diverse reductive dehalogenase-homologous genes in deep subseafloor sedimentary metagenomes.</title>
        <authorList>
            <person name="Kawai M."/>
            <person name="Futagami T."/>
            <person name="Toyoda A."/>
            <person name="Takaki Y."/>
            <person name="Nishi S."/>
            <person name="Hori S."/>
            <person name="Arai W."/>
            <person name="Tsubouchi T."/>
            <person name="Morono Y."/>
            <person name="Uchiyama I."/>
            <person name="Ito T."/>
            <person name="Fujiyama A."/>
            <person name="Inagaki F."/>
            <person name="Takami H."/>
        </authorList>
    </citation>
    <scope>NUCLEOTIDE SEQUENCE</scope>
    <source>
        <strain evidence="1">Expedition CK06-06</strain>
    </source>
</reference>
<feature type="non-terminal residue" evidence="1">
    <location>
        <position position="1"/>
    </location>
</feature>
<name>X1KU15_9ZZZZ</name>
<dbReference type="SUPFAM" id="SSF51735">
    <property type="entry name" value="NAD(P)-binding Rossmann-fold domains"/>
    <property type="match status" value="1"/>
</dbReference>
<evidence type="ECO:0000313" key="1">
    <source>
        <dbReference type="EMBL" id="GAI10193.1"/>
    </source>
</evidence>
<dbReference type="AlphaFoldDB" id="X1KU15"/>
<accession>X1KU15</accession>
<gene>
    <name evidence="1" type="ORF">S06H3_10711</name>
</gene>